<sequence>MNEHIFVEDEDLFTKTEARLFSITFPLFNHPKKPNSFQPVFLWVIFCIQLVAIALFRIDNSTQAQTALSRVVNFIDLSSLSIILGKNSIFLVLGFLIMIILLFALLLICSFLFRTILAKQPWIITFNRILHNILIHILCIPIASVCITMIDCYNIIDTNEAGEEIITRVWRAASDNICMSHIYQIVGLILAIITFLILLVYCGTIDLLIYNFNPKNGGLLSCPDGFFNFIQHLFILSLIFILRYIYPWEFWRAVLSVGDSIIVITYITYKQPYYTLKSNFMAQIPWIIFGSVRLCAEIGYAFEKSFNSYIPQIVLIILSIIIIPFISYVVFTLTRKRMNNLWMLSLLDKPLITPKTQQNSKLKNPKLIEPGIRFIQYLKFRTPEMILYAEVIFTQAVRRHTKNANLLFQFWNFLLHYKKNYRKADAIHKLLMRSDKDLIVKFLIFSLNKEKELGIAFAQKYHQQAKEFTIKFYQQISNIDANYKNIYDYIQKIYYAEQRARIIYEELLAIQPHNILVLKQYASLLNDIYRDEESTEIVINRILKLEKDEQTKDIELIEDKIKDKQFKQVKDKETNKNLMGIAKDLILLKMLITKWFEGSYYSQLHCTYTPFFHQLQDAHLAPLFLSCLYQDLVCSFNYRGLDDGEAEFLISWDQICEQLLLLSDQITQTLENIYSIVKDASSWEVHNVVMQVFDIRLDLEETQYSQTQSSSKSFTSITHDEPIQHSNQEQKNSLIRALTNFAQKSREMASQPYRQQIGTGELPHKTNINFYSDIAYVCFNSIQPVFSACQKGFNI</sequence>
<reference evidence="4 5" key="1">
    <citation type="submission" date="2019-03" db="EMBL/GenBank/DDBJ databases">
        <title>Single cell metagenomics reveals metabolic interactions within the superorganism composed of flagellate Streblomastix strix and complex community of Bacteroidetes bacteria on its surface.</title>
        <authorList>
            <person name="Treitli S.C."/>
            <person name="Kolisko M."/>
            <person name="Husnik F."/>
            <person name="Keeling P."/>
            <person name="Hampl V."/>
        </authorList>
    </citation>
    <scope>NUCLEOTIDE SEQUENCE [LARGE SCALE GENOMIC DNA]</scope>
    <source>
        <strain evidence="4">ST1C</strain>
    </source>
</reference>
<evidence type="ECO:0000259" key="3">
    <source>
        <dbReference type="Pfam" id="PF25474"/>
    </source>
</evidence>
<dbReference type="InterPro" id="IPR057352">
    <property type="entry name" value="TPR_TmcB/C"/>
</dbReference>
<feature type="transmembrane region" description="Helical" evidence="2">
    <location>
        <begin position="225"/>
        <end position="244"/>
    </location>
</feature>
<evidence type="ECO:0000313" key="4">
    <source>
        <dbReference type="EMBL" id="KAA6394042.1"/>
    </source>
</evidence>
<keyword evidence="2" id="KW-0812">Transmembrane</keyword>
<feature type="domain" description="TmcB/TmcC TPR repeats" evidence="3">
    <location>
        <begin position="457"/>
        <end position="548"/>
    </location>
</feature>
<dbReference type="InterPro" id="IPR052994">
    <property type="entry name" value="Tiny_macrocysts_regulators"/>
</dbReference>
<dbReference type="EMBL" id="SNRW01002063">
    <property type="protein sequence ID" value="KAA6394042.1"/>
    <property type="molecule type" value="Genomic_DNA"/>
</dbReference>
<accession>A0A5J4WHJ3</accession>
<dbReference type="AlphaFoldDB" id="A0A5J4WHJ3"/>
<keyword evidence="2" id="KW-0472">Membrane</keyword>
<protein>
    <recommendedName>
        <fullName evidence="3">TmcB/TmcC TPR repeats domain-containing protein</fullName>
    </recommendedName>
</protein>
<feature type="transmembrane region" description="Helical" evidence="2">
    <location>
        <begin position="182"/>
        <end position="204"/>
    </location>
</feature>
<evidence type="ECO:0000313" key="5">
    <source>
        <dbReference type="Proteomes" id="UP000324800"/>
    </source>
</evidence>
<evidence type="ECO:0000256" key="2">
    <source>
        <dbReference type="SAM" id="Phobius"/>
    </source>
</evidence>
<feature type="transmembrane region" description="Helical" evidence="2">
    <location>
        <begin position="133"/>
        <end position="156"/>
    </location>
</feature>
<organism evidence="4 5">
    <name type="scientific">Streblomastix strix</name>
    <dbReference type="NCBI Taxonomy" id="222440"/>
    <lineage>
        <taxon>Eukaryota</taxon>
        <taxon>Metamonada</taxon>
        <taxon>Preaxostyla</taxon>
        <taxon>Oxymonadida</taxon>
        <taxon>Streblomastigidae</taxon>
        <taxon>Streblomastix</taxon>
    </lineage>
</organism>
<dbReference type="Proteomes" id="UP000324800">
    <property type="component" value="Unassembled WGS sequence"/>
</dbReference>
<proteinExistence type="predicted"/>
<feature type="transmembrane region" description="Helical" evidence="2">
    <location>
        <begin position="90"/>
        <end position="113"/>
    </location>
</feature>
<evidence type="ECO:0000256" key="1">
    <source>
        <dbReference type="SAM" id="MobiDB-lite"/>
    </source>
</evidence>
<dbReference type="PANTHER" id="PTHR31600">
    <property type="entry name" value="TINY MACROCYSTS PROTEIN B-RELATED"/>
    <property type="match status" value="1"/>
</dbReference>
<feature type="region of interest" description="Disordered" evidence="1">
    <location>
        <begin position="710"/>
        <end position="729"/>
    </location>
</feature>
<keyword evidence="2" id="KW-1133">Transmembrane helix</keyword>
<dbReference type="Pfam" id="PF25474">
    <property type="entry name" value="TPR_TmcB"/>
    <property type="match status" value="1"/>
</dbReference>
<name>A0A5J4WHJ3_9EUKA</name>
<comment type="caution">
    <text evidence="4">The sequence shown here is derived from an EMBL/GenBank/DDBJ whole genome shotgun (WGS) entry which is preliminary data.</text>
</comment>
<gene>
    <name evidence="4" type="ORF">EZS28_010431</name>
</gene>
<dbReference type="PANTHER" id="PTHR31600:SF2">
    <property type="entry name" value="GAMETE ENRICHED GENE 10 PROTEIN-RELATED"/>
    <property type="match status" value="1"/>
</dbReference>
<feature type="transmembrane region" description="Helical" evidence="2">
    <location>
        <begin position="40"/>
        <end position="58"/>
    </location>
</feature>
<feature type="transmembrane region" description="Helical" evidence="2">
    <location>
        <begin position="308"/>
        <end position="331"/>
    </location>
</feature>
<feature type="transmembrane region" description="Helical" evidence="2">
    <location>
        <begin position="250"/>
        <end position="269"/>
    </location>
</feature>
<dbReference type="OrthoDB" id="60033at2759"/>
<feature type="transmembrane region" description="Helical" evidence="2">
    <location>
        <begin position="281"/>
        <end position="302"/>
    </location>
</feature>